<evidence type="ECO:0000256" key="1">
    <source>
        <dbReference type="SAM" id="Phobius"/>
    </source>
</evidence>
<keyword evidence="1" id="KW-0472">Membrane</keyword>
<organism evidence="2 3">
    <name type="scientific">Virgibacillus xinjiangensis</name>
    <dbReference type="NCBI Taxonomy" id="393090"/>
    <lineage>
        <taxon>Bacteria</taxon>
        <taxon>Bacillati</taxon>
        <taxon>Bacillota</taxon>
        <taxon>Bacilli</taxon>
        <taxon>Bacillales</taxon>
        <taxon>Bacillaceae</taxon>
        <taxon>Virgibacillus</taxon>
    </lineage>
</organism>
<proteinExistence type="predicted"/>
<dbReference type="EMBL" id="JBHRSA010000013">
    <property type="protein sequence ID" value="MFC3039472.1"/>
    <property type="molecule type" value="Genomic_DNA"/>
</dbReference>
<keyword evidence="3" id="KW-1185">Reference proteome</keyword>
<evidence type="ECO:0000313" key="2">
    <source>
        <dbReference type="EMBL" id="MFC3039472.1"/>
    </source>
</evidence>
<name>A0ABV7CSP7_9BACI</name>
<keyword evidence="1" id="KW-1133">Transmembrane helix</keyword>
<reference evidence="3" key="1">
    <citation type="journal article" date="2019" name="Int. J. Syst. Evol. Microbiol.">
        <title>The Global Catalogue of Microorganisms (GCM) 10K type strain sequencing project: providing services to taxonomists for standard genome sequencing and annotation.</title>
        <authorList>
            <consortium name="The Broad Institute Genomics Platform"/>
            <consortium name="The Broad Institute Genome Sequencing Center for Infectious Disease"/>
            <person name="Wu L."/>
            <person name="Ma J."/>
        </authorList>
    </citation>
    <scope>NUCLEOTIDE SEQUENCE [LARGE SCALE GENOMIC DNA]</scope>
    <source>
        <strain evidence="3">KCTC 13128</strain>
    </source>
</reference>
<evidence type="ECO:0000313" key="3">
    <source>
        <dbReference type="Proteomes" id="UP001595279"/>
    </source>
</evidence>
<dbReference type="Pfam" id="PF10439">
    <property type="entry name" value="Bacteriocin_IIc"/>
    <property type="match status" value="1"/>
</dbReference>
<accession>A0ABV7CSP7</accession>
<sequence>MDNVVSLEKNNYEVIGNDELMDIDGGLVITGSMVVAGVGILAGGVAVGYAAGTVVENWLD</sequence>
<dbReference type="RefSeq" id="WP_390268979.1">
    <property type="nucleotide sequence ID" value="NZ_JBHRSA010000013.1"/>
</dbReference>
<protein>
    <submittedName>
        <fullName evidence="2">Blp family class II bacteriocin</fullName>
    </submittedName>
</protein>
<comment type="caution">
    <text evidence="2">The sequence shown here is derived from an EMBL/GenBank/DDBJ whole genome shotgun (WGS) entry which is preliminary data.</text>
</comment>
<gene>
    <name evidence="2" type="ORF">ACFOGI_04350</name>
</gene>
<keyword evidence="1" id="KW-0812">Transmembrane</keyword>
<dbReference type="Proteomes" id="UP001595279">
    <property type="component" value="Unassembled WGS sequence"/>
</dbReference>
<feature type="transmembrane region" description="Helical" evidence="1">
    <location>
        <begin position="27"/>
        <end position="51"/>
    </location>
</feature>
<dbReference type="InterPro" id="IPR019493">
    <property type="entry name" value="Bacteriocin_IIb_lactacin-rel"/>
</dbReference>